<feature type="region of interest" description="Disordered" evidence="1">
    <location>
        <begin position="375"/>
        <end position="397"/>
    </location>
</feature>
<evidence type="ECO:0000256" key="1">
    <source>
        <dbReference type="SAM" id="MobiDB-lite"/>
    </source>
</evidence>
<accession>A0A8K0QRZ4</accession>
<name>A0A8K0QRZ4_9PLEO</name>
<gene>
    <name evidence="2" type="ORF">FB567DRAFT_585538</name>
</gene>
<organism evidence="2 3">
    <name type="scientific">Paraphoma chrysanthemicola</name>
    <dbReference type="NCBI Taxonomy" id="798071"/>
    <lineage>
        <taxon>Eukaryota</taxon>
        <taxon>Fungi</taxon>
        <taxon>Dikarya</taxon>
        <taxon>Ascomycota</taxon>
        <taxon>Pezizomycotina</taxon>
        <taxon>Dothideomycetes</taxon>
        <taxon>Pleosporomycetidae</taxon>
        <taxon>Pleosporales</taxon>
        <taxon>Pleosporineae</taxon>
        <taxon>Phaeosphaeriaceae</taxon>
        <taxon>Paraphoma</taxon>
    </lineage>
</organism>
<comment type="caution">
    <text evidence="2">The sequence shown here is derived from an EMBL/GenBank/DDBJ whole genome shotgun (WGS) entry which is preliminary data.</text>
</comment>
<feature type="compositionally biased region" description="Low complexity" evidence="1">
    <location>
        <begin position="375"/>
        <end position="393"/>
    </location>
</feature>
<dbReference type="EMBL" id="JAGMVJ010000037">
    <property type="protein sequence ID" value="KAH7067046.1"/>
    <property type="molecule type" value="Genomic_DNA"/>
</dbReference>
<feature type="region of interest" description="Disordered" evidence="1">
    <location>
        <begin position="437"/>
        <end position="467"/>
    </location>
</feature>
<feature type="region of interest" description="Disordered" evidence="1">
    <location>
        <begin position="295"/>
        <end position="362"/>
    </location>
</feature>
<protein>
    <submittedName>
        <fullName evidence="2">Uncharacterized protein</fullName>
    </submittedName>
</protein>
<sequence length="467" mass="53113">MTENNHKAQNTNPNSLRDQILDVDRYVASMLARPTNDRSCIGRIFQPLASGGGYDFLLKYNPTFLIRQIHTDIRKPCLCLKHSGAELEPVPDLDQSALWVHYWNSHQDVEARNTRIDSEDIVSYDDRQKVAETRNLRNLPHRNDDRQQALKNLPPAIRNRINRRGDCLRRFAETRDHLISWAAPYCPPAGPTTRLSEFMSNLRNALTASVHEAENYEIFWAEEDLRIYVKVLAGLKQSLASWRNEYIQLWTCQHLDVILEVPNEPDFNDPIARLPEPEVYKRLLQARFGARGTDIEDSCATPRASPRSDSSHNSLYADPSTPGTHSPAAYREYEGSRTSRASSHTLGFSEGSRASRASSHTLGFSEGSRASLASSHARASSHTVDFSSSSSSSSEDDETFESHISALRAKYNEKDNNILDLKLEIANLKREMANLKREKARVQQNNDLREQAPPARPKKRYIKRDEM</sequence>
<feature type="compositionally biased region" description="Basic residues" evidence="1">
    <location>
        <begin position="456"/>
        <end position="467"/>
    </location>
</feature>
<reference evidence="2" key="1">
    <citation type="journal article" date="2021" name="Nat. Commun.">
        <title>Genetic determinants of endophytism in the Arabidopsis root mycobiome.</title>
        <authorList>
            <person name="Mesny F."/>
            <person name="Miyauchi S."/>
            <person name="Thiergart T."/>
            <person name="Pickel B."/>
            <person name="Atanasova L."/>
            <person name="Karlsson M."/>
            <person name="Huettel B."/>
            <person name="Barry K.W."/>
            <person name="Haridas S."/>
            <person name="Chen C."/>
            <person name="Bauer D."/>
            <person name="Andreopoulos W."/>
            <person name="Pangilinan J."/>
            <person name="LaButti K."/>
            <person name="Riley R."/>
            <person name="Lipzen A."/>
            <person name="Clum A."/>
            <person name="Drula E."/>
            <person name="Henrissat B."/>
            <person name="Kohler A."/>
            <person name="Grigoriev I.V."/>
            <person name="Martin F.M."/>
            <person name="Hacquard S."/>
        </authorList>
    </citation>
    <scope>NUCLEOTIDE SEQUENCE</scope>
    <source>
        <strain evidence="2">MPI-SDFR-AT-0120</strain>
    </source>
</reference>
<dbReference type="Proteomes" id="UP000813461">
    <property type="component" value="Unassembled WGS sequence"/>
</dbReference>
<evidence type="ECO:0000313" key="2">
    <source>
        <dbReference type="EMBL" id="KAH7067046.1"/>
    </source>
</evidence>
<proteinExistence type="predicted"/>
<evidence type="ECO:0000313" key="3">
    <source>
        <dbReference type="Proteomes" id="UP000813461"/>
    </source>
</evidence>
<dbReference type="AlphaFoldDB" id="A0A8K0QRZ4"/>
<keyword evidence="3" id="KW-1185">Reference proteome</keyword>